<organism evidence="1">
    <name type="scientific">marine sediment metagenome</name>
    <dbReference type="NCBI Taxonomy" id="412755"/>
    <lineage>
        <taxon>unclassified sequences</taxon>
        <taxon>metagenomes</taxon>
        <taxon>ecological metagenomes</taxon>
    </lineage>
</organism>
<protein>
    <submittedName>
        <fullName evidence="1">Uncharacterized protein</fullName>
    </submittedName>
</protein>
<sequence length="31" mass="3522">LTVAGTNQGTKRTQRSAVVKEYEKGWQEEKV</sequence>
<reference evidence="1" key="1">
    <citation type="journal article" date="2014" name="Front. Microbiol.">
        <title>High frequency of phylogenetically diverse reductive dehalogenase-homologous genes in deep subseafloor sedimentary metagenomes.</title>
        <authorList>
            <person name="Kawai M."/>
            <person name="Futagami T."/>
            <person name="Toyoda A."/>
            <person name="Takaki Y."/>
            <person name="Nishi S."/>
            <person name="Hori S."/>
            <person name="Arai W."/>
            <person name="Tsubouchi T."/>
            <person name="Morono Y."/>
            <person name="Uchiyama I."/>
            <person name="Ito T."/>
            <person name="Fujiyama A."/>
            <person name="Inagaki F."/>
            <person name="Takami H."/>
        </authorList>
    </citation>
    <scope>NUCLEOTIDE SEQUENCE</scope>
    <source>
        <strain evidence="1">Expedition CK06-06</strain>
    </source>
</reference>
<dbReference type="AlphaFoldDB" id="X1A910"/>
<proteinExistence type="predicted"/>
<feature type="non-terminal residue" evidence="1">
    <location>
        <position position="1"/>
    </location>
</feature>
<gene>
    <name evidence="1" type="ORF">S01H4_10635</name>
</gene>
<name>X1A910_9ZZZZ</name>
<accession>X1A910</accession>
<evidence type="ECO:0000313" key="1">
    <source>
        <dbReference type="EMBL" id="GAG66542.1"/>
    </source>
</evidence>
<comment type="caution">
    <text evidence="1">The sequence shown here is derived from an EMBL/GenBank/DDBJ whole genome shotgun (WGS) entry which is preliminary data.</text>
</comment>
<dbReference type="EMBL" id="BART01004116">
    <property type="protein sequence ID" value="GAG66542.1"/>
    <property type="molecule type" value="Genomic_DNA"/>
</dbReference>